<evidence type="ECO:0000313" key="2">
    <source>
        <dbReference type="EMBL" id="MCX4149836.1"/>
    </source>
</evidence>
<keyword evidence="1" id="KW-0732">Signal</keyword>
<evidence type="ECO:0000313" key="5">
    <source>
        <dbReference type="Proteomes" id="UP001242288"/>
    </source>
</evidence>
<dbReference type="AlphaFoldDB" id="A0AAP5ES78"/>
<dbReference type="Proteomes" id="UP001242288">
    <property type="component" value="Unassembled WGS sequence"/>
</dbReference>
<comment type="caution">
    <text evidence="3">The sequence shown here is derived from an EMBL/GenBank/DDBJ whole genome shotgun (WGS) entry which is preliminary data.</text>
</comment>
<evidence type="ECO:0000313" key="3">
    <source>
        <dbReference type="EMBL" id="MDQ6411654.1"/>
    </source>
</evidence>
<dbReference type="Proteomes" id="UP001209412">
    <property type="component" value="Unassembled WGS sequence"/>
</dbReference>
<dbReference type="EMBL" id="JAPKHW010000033">
    <property type="protein sequence ID" value="MCX4149836.1"/>
    <property type="molecule type" value="Genomic_DNA"/>
</dbReference>
<sequence length="204" mass="22760">MKAIIASASLACLGNYSAIVHAQAVCEHFEKSLSQLKRQHPHVDISILGSRVLCFHDCTAKQIRADQFWENAAPGSADAIRTKLVEYADWTGYVTDIAIRGRANPIVRMARYVGTATCVRDTYLDRAADGYRLVSNPTLDSFSQEAGYCAGAFVYFGTWRGTTYAVLWDQDERYRQIVAYRMTPTLDAEKVCAVRRTGQSVTDE</sequence>
<evidence type="ECO:0000256" key="1">
    <source>
        <dbReference type="SAM" id="SignalP"/>
    </source>
</evidence>
<proteinExistence type="predicted"/>
<gene>
    <name evidence="3" type="ORF">NIE36_31345</name>
    <name evidence="2" type="ORF">OSB80_31410</name>
</gene>
<feature type="chain" id="PRO_5042933972" evidence="1">
    <location>
        <begin position="23"/>
        <end position="204"/>
    </location>
</feature>
<feature type="signal peptide" evidence="1">
    <location>
        <begin position="1"/>
        <end position="22"/>
    </location>
</feature>
<reference evidence="3" key="1">
    <citation type="submission" date="2022-06" db="EMBL/GenBank/DDBJ databases">
        <title>PHB producers.</title>
        <authorList>
            <person name="Besaury L."/>
        </authorList>
    </citation>
    <scope>NUCLEOTIDE SEQUENCE</scope>
    <source>
        <strain evidence="3 4">SEWS6</strain>
    </source>
</reference>
<evidence type="ECO:0000313" key="4">
    <source>
        <dbReference type="Proteomes" id="UP001209412"/>
    </source>
</evidence>
<keyword evidence="4" id="KW-1185">Reference proteome</keyword>
<name>A0AAP5ES78_9BURK</name>
<protein>
    <submittedName>
        <fullName evidence="3">Uncharacterized protein</fullName>
    </submittedName>
</protein>
<accession>A0AAP5ES78</accession>
<dbReference type="EMBL" id="JAMXWF010000033">
    <property type="protein sequence ID" value="MDQ6411654.1"/>
    <property type="molecule type" value="Genomic_DNA"/>
</dbReference>
<dbReference type="RefSeq" id="WP_266260640.1">
    <property type="nucleotide sequence ID" value="NZ_JAMXWF010000033.1"/>
</dbReference>
<organism evidence="3 5">
    <name type="scientific">Paraburkholderia madseniana</name>
    <dbReference type="NCBI Taxonomy" id="2599607"/>
    <lineage>
        <taxon>Bacteria</taxon>
        <taxon>Pseudomonadati</taxon>
        <taxon>Pseudomonadota</taxon>
        <taxon>Betaproteobacteria</taxon>
        <taxon>Burkholderiales</taxon>
        <taxon>Burkholderiaceae</taxon>
        <taxon>Paraburkholderia</taxon>
    </lineage>
</organism>